<dbReference type="AlphaFoldDB" id="A0AAE0ECC9"/>
<evidence type="ECO:0000313" key="1">
    <source>
        <dbReference type="EMBL" id="KAK3222864.1"/>
    </source>
</evidence>
<name>A0AAE0ECC9_9ROSI</name>
<evidence type="ECO:0000313" key="2">
    <source>
        <dbReference type="Proteomes" id="UP001281410"/>
    </source>
</evidence>
<gene>
    <name evidence="1" type="ORF">Dsin_009889</name>
</gene>
<dbReference type="Pfam" id="PF04113">
    <property type="entry name" value="Gpi16"/>
    <property type="match status" value="1"/>
</dbReference>
<organism evidence="1 2">
    <name type="scientific">Dipteronia sinensis</name>
    <dbReference type="NCBI Taxonomy" id="43782"/>
    <lineage>
        <taxon>Eukaryota</taxon>
        <taxon>Viridiplantae</taxon>
        <taxon>Streptophyta</taxon>
        <taxon>Embryophyta</taxon>
        <taxon>Tracheophyta</taxon>
        <taxon>Spermatophyta</taxon>
        <taxon>Magnoliopsida</taxon>
        <taxon>eudicotyledons</taxon>
        <taxon>Gunneridae</taxon>
        <taxon>Pentapetalae</taxon>
        <taxon>rosids</taxon>
        <taxon>malvids</taxon>
        <taxon>Sapindales</taxon>
        <taxon>Sapindaceae</taxon>
        <taxon>Hippocastanoideae</taxon>
        <taxon>Acereae</taxon>
        <taxon>Dipteronia</taxon>
    </lineage>
</organism>
<sequence length="170" mass="19079">MGSGNGRGAIAIYLRSIELSEGLKKSDIVGQSCELRVNVFQVVPWYIKVYYHTLQVFVNQQSRAVADIMEKIHVSPSKDKKSPGVMELILKLPCGLESAALNLEFDKGFLHIDEYPPDANQGFDIPAAVISYPDFHASMRFSKDGSLNKSSMFSKCQVLFFLTQKYCLYL</sequence>
<accession>A0AAE0ECC9</accession>
<dbReference type="InterPro" id="IPR007245">
    <property type="entry name" value="PIG-T"/>
</dbReference>
<reference evidence="1" key="1">
    <citation type="journal article" date="2023" name="Plant J.">
        <title>Genome sequences and population genomics provide insights into the demographic history, inbreeding, and mutation load of two 'living fossil' tree species of Dipteronia.</title>
        <authorList>
            <person name="Feng Y."/>
            <person name="Comes H.P."/>
            <person name="Chen J."/>
            <person name="Zhu S."/>
            <person name="Lu R."/>
            <person name="Zhang X."/>
            <person name="Li P."/>
            <person name="Qiu J."/>
            <person name="Olsen K.M."/>
            <person name="Qiu Y."/>
        </authorList>
    </citation>
    <scope>NUCLEOTIDE SEQUENCE</scope>
    <source>
        <strain evidence="1">NBL</strain>
    </source>
</reference>
<protein>
    <submittedName>
        <fullName evidence="1">Uncharacterized protein</fullName>
    </submittedName>
</protein>
<dbReference type="GO" id="GO:0016255">
    <property type="term" value="P:attachment of GPI anchor to protein"/>
    <property type="evidence" value="ECO:0007669"/>
    <property type="project" value="InterPro"/>
</dbReference>
<comment type="caution">
    <text evidence="1">The sequence shown here is derived from an EMBL/GenBank/DDBJ whole genome shotgun (WGS) entry which is preliminary data.</text>
</comment>
<proteinExistence type="predicted"/>
<dbReference type="GO" id="GO:0042765">
    <property type="term" value="C:GPI-anchor transamidase complex"/>
    <property type="evidence" value="ECO:0007669"/>
    <property type="project" value="InterPro"/>
</dbReference>
<dbReference type="PANTHER" id="PTHR12959:SF11">
    <property type="entry name" value="GPI TRANSAMIDASE COMPONENT PIG-T"/>
    <property type="match status" value="1"/>
</dbReference>
<dbReference type="PANTHER" id="PTHR12959">
    <property type="entry name" value="GPI TRANSAMIDASE COMPONENT PIG-T-RELATED"/>
    <property type="match status" value="1"/>
</dbReference>
<dbReference type="EMBL" id="JANJYJ010000003">
    <property type="protein sequence ID" value="KAK3222864.1"/>
    <property type="molecule type" value="Genomic_DNA"/>
</dbReference>
<keyword evidence="2" id="KW-1185">Reference proteome</keyword>
<dbReference type="Proteomes" id="UP001281410">
    <property type="component" value="Unassembled WGS sequence"/>
</dbReference>